<keyword evidence="3" id="KW-1185">Reference proteome</keyword>
<reference evidence="3" key="2">
    <citation type="submission" date="2015-07" db="EMBL/GenBank/DDBJ databases">
        <title>Contrasting host-pathogen interactions and genome evolution in two generalist and specialist microsporidian pathogens of mosquitoes.</title>
        <authorList>
            <consortium name="The Broad Institute Genomics Platform"/>
            <consortium name="The Broad Institute Genome Sequencing Center for Infectious Disease"/>
            <person name="Cuomo C.A."/>
            <person name="Sanscrainte N.D."/>
            <person name="Goldberg J.M."/>
            <person name="Heiman D."/>
            <person name="Young S."/>
            <person name="Zeng Q."/>
            <person name="Becnel J.J."/>
            <person name="Birren B.W."/>
        </authorList>
    </citation>
    <scope>NUCLEOTIDE SEQUENCE [LARGE SCALE GENOMIC DNA]</scope>
    <source>
        <strain evidence="3">USNM 41457</strain>
    </source>
</reference>
<protein>
    <submittedName>
        <fullName evidence="2">Uncharacterized protein</fullName>
    </submittedName>
</protein>
<evidence type="ECO:0000313" key="2">
    <source>
        <dbReference type="EMBL" id="EJW03640.1"/>
    </source>
</evidence>
<evidence type="ECO:0000313" key="3">
    <source>
        <dbReference type="Proteomes" id="UP000003163"/>
    </source>
</evidence>
<dbReference type="HOGENOM" id="CLU_1402409_0_0_1"/>
<organism evidence="2 3">
    <name type="scientific">Edhazardia aedis (strain USNM 41457)</name>
    <name type="common">Microsporidian parasite</name>
    <dbReference type="NCBI Taxonomy" id="1003232"/>
    <lineage>
        <taxon>Eukaryota</taxon>
        <taxon>Fungi</taxon>
        <taxon>Fungi incertae sedis</taxon>
        <taxon>Microsporidia</taxon>
        <taxon>Edhazardia</taxon>
    </lineage>
</organism>
<gene>
    <name evidence="2" type="ORF">EDEG_02037</name>
</gene>
<feature type="region of interest" description="Disordered" evidence="1">
    <location>
        <begin position="164"/>
        <end position="194"/>
    </location>
</feature>
<reference evidence="2 3" key="1">
    <citation type="submission" date="2011-08" db="EMBL/GenBank/DDBJ databases">
        <authorList>
            <person name="Liu Z.J."/>
            <person name="Shi F.L."/>
            <person name="Lu J.Q."/>
            <person name="Li M."/>
            <person name="Wang Z.L."/>
        </authorList>
    </citation>
    <scope>NUCLEOTIDE SEQUENCE [LARGE SCALE GENOMIC DNA]</scope>
    <source>
        <strain evidence="2 3">USNM 41457</strain>
    </source>
</reference>
<dbReference type="AlphaFoldDB" id="J9DM25"/>
<feature type="compositionally biased region" description="Low complexity" evidence="1">
    <location>
        <begin position="164"/>
        <end position="178"/>
    </location>
</feature>
<comment type="caution">
    <text evidence="2">The sequence shown here is derived from an EMBL/GenBank/DDBJ whole genome shotgun (WGS) entry which is preliminary data.</text>
</comment>
<dbReference type="Proteomes" id="UP000003163">
    <property type="component" value="Unassembled WGS sequence"/>
</dbReference>
<accession>J9DM25</accession>
<name>J9DM25_EDHAE</name>
<dbReference type="InParanoid" id="J9DM25"/>
<dbReference type="EMBL" id="AFBI03000033">
    <property type="protein sequence ID" value="EJW03640.1"/>
    <property type="molecule type" value="Genomic_DNA"/>
</dbReference>
<evidence type="ECO:0000256" key="1">
    <source>
        <dbReference type="SAM" id="MobiDB-lite"/>
    </source>
</evidence>
<proteinExistence type="predicted"/>
<dbReference type="VEuPathDB" id="MicrosporidiaDB:EDEG_02037"/>
<sequence length="194" mass="22133">MEKPHEFIKIVKKQRIEESQKSAKDFKSLQNISKKEKAIKFNNFELLSNFEKEAQCRKNMNLRKVATEGSGAKIFSELNSGKENPDLTVSKNTDRLKKLQFEEEAITANKEEENNHAVCFFIAEPAHTVGRKNSESNIRKIKKYKSDENINLYKPLLVVKTVRESSSSSSLDNDSSESSVHKILRVSTSSDSDF</sequence>